<gene>
    <name evidence="2" type="ORF">M0812_14507</name>
</gene>
<keyword evidence="1" id="KW-0175">Coiled coil</keyword>
<evidence type="ECO:0000313" key="2">
    <source>
        <dbReference type="EMBL" id="KAJ3440834.1"/>
    </source>
</evidence>
<comment type="caution">
    <text evidence="2">The sequence shown here is derived from an EMBL/GenBank/DDBJ whole genome shotgun (WGS) entry which is preliminary data.</text>
</comment>
<protein>
    <submittedName>
        <fullName evidence="2">Uncharacterized protein</fullName>
    </submittedName>
</protein>
<evidence type="ECO:0000256" key="1">
    <source>
        <dbReference type="SAM" id="Coils"/>
    </source>
</evidence>
<feature type="coiled-coil region" evidence="1">
    <location>
        <begin position="56"/>
        <end position="83"/>
    </location>
</feature>
<sequence length="399" mass="47446">MTNRNNQKQTLNYFTIVKENKKLTNYLPFYVGALKRRIVNLKNEGVEKNKKMIKLLESISEDLINIKKNNKTKKQQNNRLKIKYDLTTRILNIFSSNVSNRSDEETFQVLFSLFEEEETDKSLILALLDILLAKENIGNITRCDHLHVHIRHFNKSCQDKQRKEEKMEILYKITWKCERVVSKLKNSEIVLNSNGNNIELEILGQTITKWEKLLSDLQKNYIFPDCLKKKYSLVGFSRNCLFKLLKNFEHFENSKEMLIRLEEWNIYELKKCEEIAGTCGLDKDVKSLHKHYCECKEHFFDKIQKSLPIEERLLLWNTRYVGKLKKYFIYPREALKQSKNIDQILGSESEKQIEIIKLKQINKSIQNEIQQLNNFSLQTEIDNLDRQIQSIKNELNLEN</sequence>
<proteinExistence type="predicted"/>
<evidence type="ECO:0000313" key="3">
    <source>
        <dbReference type="Proteomes" id="UP001146793"/>
    </source>
</evidence>
<dbReference type="AlphaFoldDB" id="A0AAV7ZFZ1"/>
<feature type="coiled-coil region" evidence="1">
    <location>
        <begin position="358"/>
        <end position="394"/>
    </location>
</feature>
<accession>A0AAV7ZFZ1</accession>
<reference evidence="2" key="1">
    <citation type="submission" date="2022-08" db="EMBL/GenBank/DDBJ databases">
        <title>Novel sulphate-reducing endosymbionts in the free-living metamonad Anaeramoeba.</title>
        <authorList>
            <person name="Jerlstrom-Hultqvist J."/>
            <person name="Cepicka I."/>
            <person name="Gallot-Lavallee L."/>
            <person name="Salas-Leiva D."/>
            <person name="Curtis B.A."/>
            <person name="Zahonova K."/>
            <person name="Pipaliya S."/>
            <person name="Dacks J."/>
            <person name="Roger A.J."/>
        </authorList>
    </citation>
    <scope>NUCLEOTIDE SEQUENCE</scope>
    <source>
        <strain evidence="2">Busselton2</strain>
    </source>
</reference>
<dbReference type="Proteomes" id="UP001146793">
    <property type="component" value="Unassembled WGS sequence"/>
</dbReference>
<organism evidence="2 3">
    <name type="scientific">Anaeramoeba flamelloides</name>
    <dbReference type="NCBI Taxonomy" id="1746091"/>
    <lineage>
        <taxon>Eukaryota</taxon>
        <taxon>Metamonada</taxon>
        <taxon>Anaeramoebidae</taxon>
        <taxon>Anaeramoeba</taxon>
    </lineage>
</organism>
<dbReference type="EMBL" id="JANTQA010000030">
    <property type="protein sequence ID" value="KAJ3440834.1"/>
    <property type="molecule type" value="Genomic_DNA"/>
</dbReference>
<name>A0AAV7ZFZ1_9EUKA</name>